<reference evidence="6 7" key="1">
    <citation type="submission" date="2021-01" db="EMBL/GenBank/DDBJ databases">
        <title>Whole genome shotgun sequence of Catellatospora bangladeshensis NBRC 107357.</title>
        <authorList>
            <person name="Komaki H."/>
            <person name="Tamura T."/>
        </authorList>
    </citation>
    <scope>NUCLEOTIDE SEQUENCE [LARGE SCALE GENOMIC DNA]</scope>
    <source>
        <strain evidence="6 7">NBRC 107357</strain>
    </source>
</reference>
<keyword evidence="3" id="KW-0238">DNA-binding</keyword>
<dbReference type="NCBIfam" id="TIGR00180">
    <property type="entry name" value="parB_part"/>
    <property type="match status" value="1"/>
</dbReference>
<comment type="similarity">
    <text evidence="1">Belongs to the ParB family.</text>
</comment>
<proteinExistence type="inferred from homology"/>
<gene>
    <name evidence="6" type="primary">parB</name>
    <name evidence="6" type="ORF">Cba03nite_77360</name>
</gene>
<sequence>MTPPPARKGGLGRGLGALIPTTGAPPAPQPEPAVPAQSPVAAPVSAPPAPTAVAAAPPAPAVEEMPAAAPMPDLAPVPGARFAEIPVGSIVPNPKQPRQIFDDEMLDELKISIQEVGFLQPIVVRELSADKYELVMGERRWRAAQAVGKDMIPAIVRDTRDDAMLRDALLENIHRAQLNPLEEAAAYQQLLEEFGATHDELARKIGRSRPQISNTIRLLNLPPQVQKRVAAGVLSAGHARALLSLERAEAQEELAGRIVSEGLSVRTTEEMVQLALAEGETKQQAAKRRTKPHAPALVDLADRLSDRFDTKVKVDIGRSKGKITIEFATVDDLERIVGIIGVEK</sequence>
<dbReference type="Gene3D" id="1.10.10.2830">
    <property type="match status" value="1"/>
</dbReference>
<evidence type="ECO:0000259" key="5">
    <source>
        <dbReference type="SMART" id="SM00470"/>
    </source>
</evidence>
<dbReference type="InterPro" id="IPR057240">
    <property type="entry name" value="ParB_dimer_C"/>
</dbReference>
<dbReference type="GO" id="GO:0005694">
    <property type="term" value="C:chromosome"/>
    <property type="evidence" value="ECO:0007669"/>
    <property type="project" value="TreeGrafter"/>
</dbReference>
<evidence type="ECO:0000256" key="4">
    <source>
        <dbReference type="SAM" id="MobiDB-lite"/>
    </source>
</evidence>
<dbReference type="PANTHER" id="PTHR33375">
    <property type="entry name" value="CHROMOSOME-PARTITIONING PROTEIN PARB-RELATED"/>
    <property type="match status" value="1"/>
</dbReference>
<accession>A0A8J3JK90</accession>
<dbReference type="InterPro" id="IPR004437">
    <property type="entry name" value="ParB/RepB/Spo0J"/>
</dbReference>
<keyword evidence="2" id="KW-0159">Chromosome partition</keyword>
<dbReference type="Pfam" id="PF23552">
    <property type="entry name" value="ParB_C"/>
    <property type="match status" value="1"/>
</dbReference>
<evidence type="ECO:0000313" key="7">
    <source>
        <dbReference type="Proteomes" id="UP000601223"/>
    </source>
</evidence>
<dbReference type="GO" id="GO:0045881">
    <property type="term" value="P:positive regulation of sporulation resulting in formation of a cellular spore"/>
    <property type="evidence" value="ECO:0007669"/>
    <property type="project" value="TreeGrafter"/>
</dbReference>
<dbReference type="EMBL" id="BONF01000068">
    <property type="protein sequence ID" value="GIF86387.1"/>
    <property type="molecule type" value="Genomic_DNA"/>
</dbReference>
<dbReference type="PANTHER" id="PTHR33375:SF1">
    <property type="entry name" value="CHROMOSOME-PARTITIONING PROTEIN PARB-RELATED"/>
    <property type="match status" value="1"/>
</dbReference>
<feature type="region of interest" description="Disordered" evidence="4">
    <location>
        <begin position="1"/>
        <end position="57"/>
    </location>
</feature>
<dbReference type="InterPro" id="IPR050336">
    <property type="entry name" value="Chromosome_partition/occlusion"/>
</dbReference>
<dbReference type="SUPFAM" id="SSF109709">
    <property type="entry name" value="KorB DNA-binding domain-like"/>
    <property type="match status" value="1"/>
</dbReference>
<dbReference type="InterPro" id="IPR041468">
    <property type="entry name" value="HTH_ParB/Spo0J"/>
</dbReference>
<dbReference type="FunFam" id="1.10.10.2830:FF:000001">
    <property type="entry name" value="Chromosome partitioning protein ParB"/>
    <property type="match status" value="1"/>
</dbReference>
<evidence type="ECO:0000256" key="2">
    <source>
        <dbReference type="ARBA" id="ARBA00022829"/>
    </source>
</evidence>
<dbReference type="InterPro" id="IPR036086">
    <property type="entry name" value="ParB/Sulfiredoxin_sf"/>
</dbReference>
<dbReference type="Pfam" id="PF02195">
    <property type="entry name" value="ParB_N"/>
    <property type="match status" value="1"/>
</dbReference>
<dbReference type="Pfam" id="PF17762">
    <property type="entry name" value="HTH_ParB"/>
    <property type="match status" value="1"/>
</dbReference>
<evidence type="ECO:0000313" key="6">
    <source>
        <dbReference type="EMBL" id="GIF86387.1"/>
    </source>
</evidence>
<name>A0A8J3JK90_9ACTN</name>
<protein>
    <submittedName>
        <fullName evidence="6">Chromosome partitioning protein ParB</fullName>
    </submittedName>
</protein>
<dbReference type="GO" id="GO:0007059">
    <property type="term" value="P:chromosome segregation"/>
    <property type="evidence" value="ECO:0007669"/>
    <property type="project" value="UniProtKB-KW"/>
</dbReference>
<keyword evidence="7" id="KW-1185">Reference proteome</keyword>
<feature type="compositionally biased region" description="Pro residues" evidence="4">
    <location>
        <begin position="23"/>
        <end position="33"/>
    </location>
</feature>
<feature type="compositionally biased region" description="Low complexity" evidence="4">
    <location>
        <begin position="34"/>
        <end position="44"/>
    </location>
</feature>
<dbReference type="FunFam" id="3.90.1530.30:FF:000001">
    <property type="entry name" value="Chromosome partitioning protein ParB"/>
    <property type="match status" value="1"/>
</dbReference>
<dbReference type="CDD" id="cd16393">
    <property type="entry name" value="SPO0J_N"/>
    <property type="match status" value="1"/>
</dbReference>
<dbReference type="InterPro" id="IPR003115">
    <property type="entry name" value="ParB_N"/>
</dbReference>
<dbReference type="AlphaFoldDB" id="A0A8J3JK90"/>
<dbReference type="SUPFAM" id="SSF110849">
    <property type="entry name" value="ParB/Sulfiredoxin"/>
    <property type="match status" value="1"/>
</dbReference>
<dbReference type="RefSeq" id="WP_203757332.1">
    <property type="nucleotide sequence ID" value="NZ_BONF01000068.1"/>
</dbReference>
<dbReference type="Gene3D" id="3.90.1530.30">
    <property type="match status" value="1"/>
</dbReference>
<evidence type="ECO:0000256" key="1">
    <source>
        <dbReference type="ARBA" id="ARBA00006295"/>
    </source>
</evidence>
<comment type="caution">
    <text evidence="6">The sequence shown here is derived from an EMBL/GenBank/DDBJ whole genome shotgun (WGS) entry which is preliminary data.</text>
</comment>
<feature type="domain" description="ParB-like N-terminal" evidence="5">
    <location>
        <begin position="83"/>
        <end position="173"/>
    </location>
</feature>
<dbReference type="SMART" id="SM00470">
    <property type="entry name" value="ParB"/>
    <property type="match status" value="1"/>
</dbReference>
<dbReference type="GO" id="GO:0003677">
    <property type="term" value="F:DNA binding"/>
    <property type="evidence" value="ECO:0007669"/>
    <property type="project" value="UniProtKB-KW"/>
</dbReference>
<organism evidence="6 7">
    <name type="scientific">Catellatospora bangladeshensis</name>
    <dbReference type="NCBI Taxonomy" id="310355"/>
    <lineage>
        <taxon>Bacteria</taxon>
        <taxon>Bacillati</taxon>
        <taxon>Actinomycetota</taxon>
        <taxon>Actinomycetes</taxon>
        <taxon>Micromonosporales</taxon>
        <taxon>Micromonosporaceae</taxon>
        <taxon>Catellatospora</taxon>
    </lineage>
</organism>
<dbReference type="Proteomes" id="UP000601223">
    <property type="component" value="Unassembled WGS sequence"/>
</dbReference>
<evidence type="ECO:0000256" key="3">
    <source>
        <dbReference type="ARBA" id="ARBA00023125"/>
    </source>
</evidence>